<dbReference type="EMBL" id="AGNL01002760">
    <property type="protein sequence ID" value="EJK75724.1"/>
    <property type="molecule type" value="Genomic_DNA"/>
</dbReference>
<proteinExistence type="predicted"/>
<sequence>MASTYSGQGAERLRRPPGSMQPPQMRAKAEEAKGFIAKWRRGGTKDIAWQRARNDVGNVGKDDRTMFDIVAMRVKVAGLGAKVVGNEREGRVKGGVASGSRLIN</sequence>
<gene>
    <name evidence="2" type="ORF">THAOC_02540</name>
</gene>
<dbReference type="Proteomes" id="UP000266841">
    <property type="component" value="Unassembled WGS sequence"/>
</dbReference>
<evidence type="ECO:0000256" key="1">
    <source>
        <dbReference type="SAM" id="MobiDB-lite"/>
    </source>
</evidence>
<name>K0TFC4_THAOC</name>
<reference evidence="2 3" key="1">
    <citation type="journal article" date="2012" name="Genome Biol.">
        <title>Genome and low-iron response of an oceanic diatom adapted to chronic iron limitation.</title>
        <authorList>
            <person name="Lommer M."/>
            <person name="Specht M."/>
            <person name="Roy A.S."/>
            <person name="Kraemer L."/>
            <person name="Andreson R."/>
            <person name="Gutowska M.A."/>
            <person name="Wolf J."/>
            <person name="Bergner S.V."/>
            <person name="Schilhabel M.B."/>
            <person name="Klostermeier U.C."/>
            <person name="Beiko R.G."/>
            <person name="Rosenstiel P."/>
            <person name="Hippler M."/>
            <person name="Laroche J."/>
        </authorList>
    </citation>
    <scope>NUCLEOTIDE SEQUENCE [LARGE SCALE GENOMIC DNA]</scope>
    <source>
        <strain evidence="2 3">CCMP1005</strain>
    </source>
</reference>
<protein>
    <submittedName>
        <fullName evidence="2">Uncharacterized protein</fullName>
    </submittedName>
</protein>
<feature type="region of interest" description="Disordered" evidence="1">
    <location>
        <begin position="1"/>
        <end position="28"/>
    </location>
</feature>
<evidence type="ECO:0000313" key="3">
    <source>
        <dbReference type="Proteomes" id="UP000266841"/>
    </source>
</evidence>
<dbReference type="AlphaFoldDB" id="K0TFC4"/>
<organism evidence="2 3">
    <name type="scientific">Thalassiosira oceanica</name>
    <name type="common">Marine diatom</name>
    <dbReference type="NCBI Taxonomy" id="159749"/>
    <lineage>
        <taxon>Eukaryota</taxon>
        <taxon>Sar</taxon>
        <taxon>Stramenopiles</taxon>
        <taxon>Ochrophyta</taxon>
        <taxon>Bacillariophyta</taxon>
        <taxon>Coscinodiscophyceae</taxon>
        <taxon>Thalassiosirophycidae</taxon>
        <taxon>Thalassiosirales</taxon>
        <taxon>Thalassiosiraceae</taxon>
        <taxon>Thalassiosira</taxon>
    </lineage>
</organism>
<evidence type="ECO:0000313" key="2">
    <source>
        <dbReference type="EMBL" id="EJK75724.1"/>
    </source>
</evidence>
<keyword evidence="3" id="KW-1185">Reference proteome</keyword>
<accession>K0TFC4</accession>
<comment type="caution">
    <text evidence="2">The sequence shown here is derived from an EMBL/GenBank/DDBJ whole genome shotgun (WGS) entry which is preliminary data.</text>
</comment>